<dbReference type="Pfam" id="PF13456">
    <property type="entry name" value="RVT_3"/>
    <property type="match status" value="1"/>
</dbReference>
<feature type="domain" description="RNase H type-1" evidence="2">
    <location>
        <begin position="32"/>
        <end position="164"/>
    </location>
</feature>
<dbReference type="InterPro" id="IPR044730">
    <property type="entry name" value="RNase_H-like_dom_plant"/>
</dbReference>
<protein>
    <recommendedName>
        <fullName evidence="2">RNase H type-1 domain-containing protein</fullName>
    </recommendedName>
</protein>
<dbReference type="GO" id="GO:0004523">
    <property type="term" value="F:RNA-DNA hybrid ribonuclease activity"/>
    <property type="evidence" value="ECO:0007669"/>
    <property type="project" value="InterPro"/>
</dbReference>
<feature type="transmembrane region" description="Helical" evidence="1">
    <location>
        <begin position="196"/>
        <end position="214"/>
    </location>
</feature>
<dbReference type="InterPro" id="IPR012337">
    <property type="entry name" value="RNaseH-like_sf"/>
</dbReference>
<name>A0AAN9J4H2_CROPI</name>
<dbReference type="Proteomes" id="UP001372338">
    <property type="component" value="Unassembled WGS sequence"/>
</dbReference>
<organism evidence="3 4">
    <name type="scientific">Crotalaria pallida</name>
    <name type="common">Smooth rattlebox</name>
    <name type="synonym">Crotalaria striata</name>
    <dbReference type="NCBI Taxonomy" id="3830"/>
    <lineage>
        <taxon>Eukaryota</taxon>
        <taxon>Viridiplantae</taxon>
        <taxon>Streptophyta</taxon>
        <taxon>Embryophyta</taxon>
        <taxon>Tracheophyta</taxon>
        <taxon>Spermatophyta</taxon>
        <taxon>Magnoliopsida</taxon>
        <taxon>eudicotyledons</taxon>
        <taxon>Gunneridae</taxon>
        <taxon>Pentapetalae</taxon>
        <taxon>rosids</taxon>
        <taxon>fabids</taxon>
        <taxon>Fabales</taxon>
        <taxon>Fabaceae</taxon>
        <taxon>Papilionoideae</taxon>
        <taxon>50 kb inversion clade</taxon>
        <taxon>genistoids sensu lato</taxon>
        <taxon>core genistoids</taxon>
        <taxon>Crotalarieae</taxon>
        <taxon>Crotalaria</taxon>
    </lineage>
</organism>
<evidence type="ECO:0000313" key="3">
    <source>
        <dbReference type="EMBL" id="KAK7291983.1"/>
    </source>
</evidence>
<evidence type="ECO:0000256" key="1">
    <source>
        <dbReference type="SAM" id="Phobius"/>
    </source>
</evidence>
<dbReference type="AlphaFoldDB" id="A0AAN9J4H2"/>
<gene>
    <name evidence="3" type="ORF">RIF29_07579</name>
</gene>
<proteinExistence type="predicted"/>
<keyword evidence="1" id="KW-0472">Membrane</keyword>
<evidence type="ECO:0000313" key="4">
    <source>
        <dbReference type="Proteomes" id="UP001372338"/>
    </source>
</evidence>
<dbReference type="PANTHER" id="PTHR47723">
    <property type="entry name" value="OS05G0353850 PROTEIN"/>
    <property type="match status" value="1"/>
</dbReference>
<dbReference type="EMBL" id="JAYWIO010000001">
    <property type="protein sequence ID" value="KAK7291983.1"/>
    <property type="molecule type" value="Genomic_DNA"/>
</dbReference>
<dbReference type="GO" id="GO:0003676">
    <property type="term" value="F:nucleic acid binding"/>
    <property type="evidence" value="ECO:0007669"/>
    <property type="project" value="InterPro"/>
</dbReference>
<dbReference type="InterPro" id="IPR002156">
    <property type="entry name" value="RNaseH_domain"/>
</dbReference>
<comment type="caution">
    <text evidence="3">The sequence shown here is derived from an EMBL/GenBank/DDBJ whole genome shotgun (WGS) entry which is preliminary data.</text>
</comment>
<sequence>MQVDRVKAAYGFSPNCKIRSISTQFIHWRKPPEGWFKMNTDGTSRGNPGLAGCGGLIRDGEGRWIIGYARRIGVTTAYKAELWGILTGMQVAWNDGIRNIIIESDSLTIVNLMNKENSHEGPSSYNSLISHINMWRRKAWNINFSHTMREGNECADFLANFSLHLNEETHIFDQPLDGIRSLLSLDYAGIALPRDIYCFNVVCFLFFVFGLRPLGVTKKKNKRKTCNIT</sequence>
<dbReference type="InterPro" id="IPR036397">
    <property type="entry name" value="RNaseH_sf"/>
</dbReference>
<dbReference type="Gene3D" id="3.30.420.10">
    <property type="entry name" value="Ribonuclease H-like superfamily/Ribonuclease H"/>
    <property type="match status" value="1"/>
</dbReference>
<evidence type="ECO:0000259" key="2">
    <source>
        <dbReference type="PROSITE" id="PS50879"/>
    </source>
</evidence>
<dbReference type="InterPro" id="IPR053151">
    <property type="entry name" value="RNase_H-like"/>
</dbReference>
<dbReference type="PROSITE" id="PS50879">
    <property type="entry name" value="RNASE_H_1"/>
    <property type="match status" value="1"/>
</dbReference>
<dbReference type="SUPFAM" id="SSF53098">
    <property type="entry name" value="Ribonuclease H-like"/>
    <property type="match status" value="1"/>
</dbReference>
<accession>A0AAN9J4H2</accession>
<keyword evidence="1" id="KW-0812">Transmembrane</keyword>
<dbReference type="CDD" id="cd06222">
    <property type="entry name" value="RNase_H_like"/>
    <property type="match status" value="1"/>
</dbReference>
<reference evidence="3 4" key="1">
    <citation type="submission" date="2024-01" db="EMBL/GenBank/DDBJ databases">
        <title>The genomes of 5 underutilized Papilionoideae crops provide insights into root nodulation and disease resistanc.</title>
        <authorList>
            <person name="Yuan L."/>
        </authorList>
    </citation>
    <scope>NUCLEOTIDE SEQUENCE [LARGE SCALE GENOMIC DNA]</scope>
    <source>
        <strain evidence="3">ZHUSHIDOU_FW_LH</strain>
        <tissue evidence="3">Leaf</tissue>
    </source>
</reference>
<keyword evidence="1" id="KW-1133">Transmembrane helix</keyword>
<dbReference type="PANTHER" id="PTHR47723:SF19">
    <property type="entry name" value="POLYNUCLEOTIDYL TRANSFERASE, RIBONUCLEASE H-LIKE SUPERFAMILY PROTEIN"/>
    <property type="match status" value="1"/>
</dbReference>
<keyword evidence="4" id="KW-1185">Reference proteome</keyword>